<evidence type="ECO:0000313" key="2">
    <source>
        <dbReference type="EMBL" id="CAK9144417.1"/>
    </source>
</evidence>
<keyword evidence="3" id="KW-1185">Reference proteome</keyword>
<feature type="region of interest" description="Disordered" evidence="1">
    <location>
        <begin position="43"/>
        <end position="66"/>
    </location>
</feature>
<comment type="caution">
    <text evidence="2">The sequence shown here is derived from an EMBL/GenBank/DDBJ whole genome shotgun (WGS) entry which is preliminary data.</text>
</comment>
<dbReference type="InterPro" id="IPR044208">
    <property type="entry name" value="FKBP19-like"/>
</dbReference>
<accession>A0ABC8RQV9</accession>
<feature type="compositionally biased region" description="Polar residues" evidence="1">
    <location>
        <begin position="43"/>
        <end position="61"/>
    </location>
</feature>
<reference evidence="2 3" key="1">
    <citation type="submission" date="2024-02" db="EMBL/GenBank/DDBJ databases">
        <authorList>
            <person name="Vignale AGUSTIN F."/>
            <person name="Sosa J E."/>
            <person name="Modenutti C."/>
        </authorList>
    </citation>
    <scope>NUCLEOTIDE SEQUENCE [LARGE SCALE GENOMIC DNA]</scope>
</reference>
<evidence type="ECO:0000313" key="3">
    <source>
        <dbReference type="Proteomes" id="UP001642360"/>
    </source>
</evidence>
<name>A0ABC8RQV9_9AQUA</name>
<dbReference type="EMBL" id="CAUOFW020001391">
    <property type="protein sequence ID" value="CAK9144417.1"/>
    <property type="molecule type" value="Genomic_DNA"/>
</dbReference>
<sequence length="148" mass="16144">MANLISAIGCPATSFAIISAGKAAASSSISSSSLWWRRQITPRSTTNQQLSPSRHSSNDAASTPCDERSRLDCVPLIDRREVVISSVGLLTAASLWTVSRDALAVASQFADMPALRGKDYGKTKMRYPDYVETKSGLQYKVTCWKHFL</sequence>
<dbReference type="AlphaFoldDB" id="A0ABC8RQV9"/>
<proteinExistence type="predicted"/>
<dbReference type="PANTHER" id="PTHR47717:SF1">
    <property type="entry name" value="PEPTIDYL-PROLYL CIS-TRANS ISOMERASE FKBP19, CHLOROPLASTIC"/>
    <property type="match status" value="1"/>
</dbReference>
<evidence type="ECO:0000256" key="1">
    <source>
        <dbReference type="SAM" id="MobiDB-lite"/>
    </source>
</evidence>
<gene>
    <name evidence="2" type="ORF">ILEXP_LOCUS12168</name>
</gene>
<dbReference type="PANTHER" id="PTHR47717">
    <property type="entry name" value="PEPTIDYL-PROLYL CIS-TRANS ISOMERASE FKBP19, CHLOROPLASTIC"/>
    <property type="match status" value="1"/>
</dbReference>
<protein>
    <submittedName>
        <fullName evidence="2">Uncharacterized protein</fullName>
    </submittedName>
</protein>
<organism evidence="2 3">
    <name type="scientific">Ilex paraguariensis</name>
    <name type="common">yerba mate</name>
    <dbReference type="NCBI Taxonomy" id="185542"/>
    <lineage>
        <taxon>Eukaryota</taxon>
        <taxon>Viridiplantae</taxon>
        <taxon>Streptophyta</taxon>
        <taxon>Embryophyta</taxon>
        <taxon>Tracheophyta</taxon>
        <taxon>Spermatophyta</taxon>
        <taxon>Magnoliopsida</taxon>
        <taxon>eudicotyledons</taxon>
        <taxon>Gunneridae</taxon>
        <taxon>Pentapetalae</taxon>
        <taxon>asterids</taxon>
        <taxon>campanulids</taxon>
        <taxon>Aquifoliales</taxon>
        <taxon>Aquifoliaceae</taxon>
        <taxon>Ilex</taxon>
    </lineage>
</organism>
<dbReference type="Proteomes" id="UP001642360">
    <property type="component" value="Unassembled WGS sequence"/>
</dbReference>